<evidence type="ECO:0000256" key="2">
    <source>
        <dbReference type="ARBA" id="ARBA00022448"/>
    </source>
</evidence>
<evidence type="ECO:0000256" key="1">
    <source>
        <dbReference type="ARBA" id="ARBA00009023"/>
    </source>
</evidence>
<feature type="signal peptide" evidence="5">
    <location>
        <begin position="1"/>
        <end position="21"/>
    </location>
</feature>
<dbReference type="PANTHER" id="PTHR33376">
    <property type="match status" value="1"/>
</dbReference>
<dbReference type="Pfam" id="PF03480">
    <property type="entry name" value="DctP"/>
    <property type="match status" value="1"/>
</dbReference>
<dbReference type="PROSITE" id="PS51257">
    <property type="entry name" value="PROKAR_LIPOPROTEIN"/>
    <property type="match status" value="1"/>
</dbReference>
<feature type="chain" id="PRO_5038664481" evidence="5">
    <location>
        <begin position="22"/>
        <end position="353"/>
    </location>
</feature>
<proteinExistence type="inferred from homology"/>
<dbReference type="RefSeq" id="WP_031577783.1">
    <property type="nucleotide sequence ID" value="NZ_FNDZ01000002.1"/>
</dbReference>
<evidence type="ECO:0000313" key="7">
    <source>
        <dbReference type="Proteomes" id="UP000183255"/>
    </source>
</evidence>
<dbReference type="PANTHER" id="PTHR33376:SF7">
    <property type="entry name" value="C4-DICARBOXYLATE-BINDING PROTEIN DCTB"/>
    <property type="match status" value="1"/>
</dbReference>
<feature type="region of interest" description="Disordered" evidence="4">
    <location>
        <begin position="23"/>
        <end position="43"/>
    </location>
</feature>
<keyword evidence="2" id="KW-0813">Transport</keyword>
<gene>
    <name evidence="6" type="ORF">SAMN05421804_102233</name>
</gene>
<dbReference type="InterPro" id="IPR018389">
    <property type="entry name" value="DctP_fam"/>
</dbReference>
<organism evidence="6 7">
    <name type="scientific">Proteiniclasticum ruminis</name>
    <dbReference type="NCBI Taxonomy" id="398199"/>
    <lineage>
        <taxon>Bacteria</taxon>
        <taxon>Bacillati</taxon>
        <taxon>Bacillota</taxon>
        <taxon>Clostridia</taxon>
        <taxon>Eubacteriales</taxon>
        <taxon>Clostridiaceae</taxon>
        <taxon>Proteiniclasticum</taxon>
    </lineage>
</organism>
<dbReference type="GO" id="GO:0055085">
    <property type="term" value="P:transmembrane transport"/>
    <property type="evidence" value="ECO:0007669"/>
    <property type="project" value="InterPro"/>
</dbReference>
<evidence type="ECO:0000256" key="5">
    <source>
        <dbReference type="SAM" id="SignalP"/>
    </source>
</evidence>
<evidence type="ECO:0000313" key="6">
    <source>
        <dbReference type="EMBL" id="SDI39677.1"/>
    </source>
</evidence>
<protein>
    <submittedName>
        <fullName evidence="6">Tripartite ATP-independent transporter solute receptor, DctP family</fullName>
    </submittedName>
</protein>
<evidence type="ECO:0000256" key="4">
    <source>
        <dbReference type="SAM" id="MobiDB-lite"/>
    </source>
</evidence>
<dbReference type="CDD" id="cd13669">
    <property type="entry name" value="PBP2_TRAP_TM0322_like"/>
    <property type="match status" value="1"/>
</dbReference>
<dbReference type="Proteomes" id="UP000183255">
    <property type="component" value="Unassembled WGS sequence"/>
</dbReference>
<reference evidence="6 7" key="1">
    <citation type="submission" date="2016-10" db="EMBL/GenBank/DDBJ databases">
        <authorList>
            <person name="de Groot N.N."/>
        </authorList>
    </citation>
    <scope>NUCLEOTIDE SEQUENCE [LARGE SCALE GENOMIC DNA]</scope>
    <source>
        <strain evidence="6 7">CGMCC 1.5058</strain>
    </source>
</reference>
<accession>A0A1G8K8J2</accession>
<evidence type="ECO:0000256" key="3">
    <source>
        <dbReference type="ARBA" id="ARBA00022729"/>
    </source>
</evidence>
<keyword evidence="3 5" id="KW-0732">Signal</keyword>
<name>A0A1G8K8J2_9CLOT</name>
<dbReference type="InterPro" id="IPR038404">
    <property type="entry name" value="TRAP_DctP_sf"/>
</dbReference>
<dbReference type="Gene3D" id="3.40.190.170">
    <property type="entry name" value="Bacterial extracellular solute-binding protein, family 7"/>
    <property type="match status" value="1"/>
</dbReference>
<feature type="compositionally biased region" description="Low complexity" evidence="4">
    <location>
        <begin position="28"/>
        <end position="40"/>
    </location>
</feature>
<keyword evidence="6" id="KW-0675">Receptor</keyword>
<dbReference type="EMBL" id="FNDZ01000002">
    <property type="protein sequence ID" value="SDI39677.1"/>
    <property type="molecule type" value="Genomic_DNA"/>
</dbReference>
<sequence length="353" mass="38435">MKKVLSIVVATMLALSVAACGAKEEAPETPGTENPGTETPVDSGDVVEVQIGFENSMSEPIGQALQKWADLVEEQGDGSMKIVLYPDSQLGSKNELIDSMLLGEPVMTLADGAFYADYGVKDFGILFGPFLFDNWEQAWTLTESDWYKGQSDLLEEKGLKIITSNWKYGDRHTMTTTPVKGPEDLKGLKVRVPSNQIQTEGFNAMGATAVGLPLGDTYEALTTGTITGVENPLATLYGRKFQEVAKYLILDAHVKNFTTWVTGTMFFDGLSAEQQELLVSTGKEAGFYNNGLVDEAEADYLQKFKDEGVTVTEVDDATQAAFKQSAMSFYDLGSTFGWSDGLYETVRKAMGAE</sequence>
<dbReference type="AlphaFoldDB" id="A0A1G8K8J2"/>
<comment type="similarity">
    <text evidence="1">Belongs to the bacterial solute-binding protein 7 family.</text>
</comment>
<dbReference type="NCBIfam" id="NF037995">
    <property type="entry name" value="TRAP_S1"/>
    <property type="match status" value="1"/>
</dbReference>